<name>A0A7Z7YME4_ESCAL</name>
<dbReference type="InterPro" id="IPR051804">
    <property type="entry name" value="Carb_Metab_Reg_Kinase/Isom"/>
</dbReference>
<evidence type="ECO:0000256" key="2">
    <source>
        <dbReference type="ARBA" id="ARBA00022833"/>
    </source>
</evidence>
<evidence type="ECO:0000313" key="5">
    <source>
        <dbReference type="Proteomes" id="UP000292187"/>
    </source>
</evidence>
<dbReference type="Proteomes" id="UP000292187">
    <property type="component" value="Unassembled WGS sequence"/>
</dbReference>
<proteinExistence type="predicted"/>
<dbReference type="GO" id="GO:0046872">
    <property type="term" value="F:metal ion binding"/>
    <property type="evidence" value="ECO:0007669"/>
    <property type="project" value="UniProtKB-KW"/>
</dbReference>
<keyword evidence="1" id="KW-0479">Metal-binding</keyword>
<dbReference type="SUPFAM" id="SSF51182">
    <property type="entry name" value="RmlC-like cupins"/>
    <property type="match status" value="1"/>
</dbReference>
<dbReference type="InterPro" id="IPR011051">
    <property type="entry name" value="RmlC_Cupin_sf"/>
</dbReference>
<dbReference type="PANTHER" id="PTHR42742:SF3">
    <property type="entry name" value="FRUCTOKINASE"/>
    <property type="match status" value="1"/>
</dbReference>
<dbReference type="GO" id="GO:0016853">
    <property type="term" value="F:isomerase activity"/>
    <property type="evidence" value="ECO:0007669"/>
    <property type="project" value="UniProtKB-KW"/>
</dbReference>
<dbReference type="EMBL" id="SIZV01000013">
    <property type="protein sequence ID" value="TBR52646.1"/>
    <property type="molecule type" value="Genomic_DNA"/>
</dbReference>
<evidence type="ECO:0000256" key="1">
    <source>
        <dbReference type="ARBA" id="ARBA00022723"/>
    </source>
</evidence>
<dbReference type="InterPro" id="IPR014710">
    <property type="entry name" value="RmlC-like_jellyroll"/>
</dbReference>
<gene>
    <name evidence="3" type="ORF">EYS06_11820</name>
    <name evidence="4" type="ORF">PS049_23570</name>
</gene>
<reference evidence="4" key="2">
    <citation type="submission" date="2023-02" db="EMBL/GenBank/DDBJ databases">
        <title>Escherichia albertii as a potential enteropathogen in the light of epidemiological and genomic studies.</title>
        <authorList>
            <person name="Leszczynska K."/>
            <person name="Swiecicka I."/>
            <person name="Daniluk T."/>
            <person name="Lebensztejn D."/>
            <person name="Chmielewska S."/>
            <person name="Leszczynska D."/>
            <person name="Gawor J."/>
            <person name="Kliber M."/>
        </authorList>
    </citation>
    <scope>NUCLEOTIDE SEQUENCE</scope>
    <source>
        <strain evidence="4">BIA_7</strain>
    </source>
</reference>
<keyword evidence="2" id="KW-0862">Zinc</keyword>
<accession>A0A7Z7YME4</accession>
<evidence type="ECO:0000313" key="4">
    <source>
        <dbReference type="EMBL" id="WDB29215.1"/>
    </source>
</evidence>
<dbReference type="PANTHER" id="PTHR42742">
    <property type="entry name" value="TRANSCRIPTIONAL REPRESSOR MPRA"/>
    <property type="match status" value="1"/>
</dbReference>
<dbReference type="EMBL" id="CP117562">
    <property type="protein sequence ID" value="WDB29215.1"/>
    <property type="molecule type" value="Genomic_DNA"/>
</dbReference>
<dbReference type="Gene3D" id="2.60.120.10">
    <property type="entry name" value="Jelly Rolls"/>
    <property type="match status" value="1"/>
</dbReference>
<keyword evidence="3" id="KW-0413">Isomerase</keyword>
<dbReference type="RefSeq" id="WP_059214619.1">
    <property type="nucleotide sequence ID" value="NZ_BBVG01000003.1"/>
</dbReference>
<dbReference type="Proteomes" id="UP001219219">
    <property type="component" value="Chromosome"/>
</dbReference>
<protein>
    <submittedName>
        <fullName evidence="3 4">Mannose-6-phosphate isomerase</fullName>
    </submittedName>
</protein>
<evidence type="ECO:0000313" key="3">
    <source>
        <dbReference type="EMBL" id="TBR52646.1"/>
    </source>
</evidence>
<reference evidence="3 5" key="1">
    <citation type="submission" date="2019-02" db="EMBL/GenBank/DDBJ databases">
        <title>Draft genome sequence of Escherichia albertii strain Mex-12/320a, isolated from an infant with diarrhea, harboring virulence genes associated with diarrheagenic strains of enteropathogenic E. coli.</title>
        <authorList>
            <person name="Maldonado-Puga S."/>
            <person name="Meza-Segura M."/>
            <person name="Zaidi M.B."/>
            <person name="Estrada-Garcia T."/>
        </authorList>
    </citation>
    <scope>NUCLEOTIDE SEQUENCE [LARGE SCALE GENOMIC DNA]</scope>
    <source>
        <strain evidence="3 5">Mex-12/320a</strain>
    </source>
</reference>
<sequence>MSYLSHTANYEKFPAVNVPGEVQTYQGWQEIRTHLAMFLPAGERQIVTIDCYPGVDKQQIKQALCQHETFSHAHWVDVDACYLSGSALQNRLADTLTDDRVFGVMSCATLSDYLLAERVAEQRQQIVSQPGIVVVIGTGAALLMPPDVLIYADYPRWQRQLDWRAGSSNWLVDNADDDILRKYKQGFFWEWRIADRHKRSLFDNMDFWLDSLSTPVVMVDQAAFQAGLDACLCTPFRLNPFFDPGVWGGKWMEEVCELPPSEKNYAWCFDGVPEENSLTLDYNGVRLTMPSINLVLARPIPLLGERNYVRFGAEFPIRFDFLDTMSGGNLSLQVHPSTDYIQQHFGMHYTQDESYYILDAGEDASVYLGLKTGINKQTLVDAIAQAQETGELDAEALVNRFPVKKHDHVLIPAGTVHCSGKDAMILEISATPYIFTFKLWDWGRLGLDGRPRPVHLAHGSQVIREERDTEWCQRQLLNTITVQEENVAYRCERTGLHELEFIDTHRYWISQSVNLSTGGEFQMLNLIEGQEALIESLDRQFAPFVVHYAETVIIPAALHNYCIRSPSGTEIGVIVASVRQQGGKIC</sequence>
<dbReference type="CDD" id="cd07010">
    <property type="entry name" value="cupin_PMI_type_I_N_bac"/>
    <property type="match status" value="1"/>
</dbReference>
<dbReference type="AlphaFoldDB" id="A0A7Z7YME4"/>
<organism evidence="3 5">
    <name type="scientific">Escherichia albertii</name>
    <dbReference type="NCBI Taxonomy" id="208962"/>
    <lineage>
        <taxon>Bacteria</taxon>
        <taxon>Pseudomonadati</taxon>
        <taxon>Pseudomonadota</taxon>
        <taxon>Gammaproteobacteria</taxon>
        <taxon>Enterobacterales</taxon>
        <taxon>Enterobacteriaceae</taxon>
        <taxon>Escherichia</taxon>
    </lineage>
</organism>